<dbReference type="InterPro" id="IPR038408">
    <property type="entry name" value="GNK2_sf"/>
</dbReference>
<evidence type="ECO:0000256" key="10">
    <source>
        <dbReference type="ARBA" id="ARBA00022741"/>
    </source>
</evidence>
<dbReference type="CDD" id="cd23509">
    <property type="entry name" value="Gnk2-like"/>
    <property type="match status" value="4"/>
</dbReference>
<keyword evidence="14 18" id="KW-0472">Membrane</keyword>
<accession>A0A077RZR6</accession>
<feature type="domain" description="Gnk2-homologous" evidence="21">
    <location>
        <begin position="660"/>
        <end position="764"/>
    </location>
</feature>
<dbReference type="Gene3D" id="1.10.510.10">
    <property type="entry name" value="Transferase(Phosphotransferase) domain 1"/>
    <property type="match status" value="1"/>
</dbReference>
<comment type="similarity">
    <text evidence="3">In the C-terminal section; belongs to the protein kinase superfamily. Ser/Thr protein kinase family.</text>
</comment>
<dbReference type="FunFam" id="1.10.510.10:FF:000240">
    <property type="entry name" value="Lectin-domain containing receptor kinase A4.3"/>
    <property type="match status" value="1"/>
</dbReference>
<evidence type="ECO:0000256" key="8">
    <source>
        <dbReference type="ARBA" id="ARBA00022729"/>
    </source>
</evidence>
<dbReference type="SMART" id="SM00220">
    <property type="entry name" value="S_TKc"/>
    <property type="match status" value="1"/>
</dbReference>
<evidence type="ECO:0000256" key="17">
    <source>
        <dbReference type="PROSITE-ProRule" id="PRU10141"/>
    </source>
</evidence>
<keyword evidence="10 17" id="KW-0547">Nucleotide-binding</keyword>
<dbReference type="Pfam" id="PF07714">
    <property type="entry name" value="PK_Tyr_Ser-Thr"/>
    <property type="match status" value="1"/>
</dbReference>
<evidence type="ECO:0000256" key="9">
    <source>
        <dbReference type="ARBA" id="ARBA00022737"/>
    </source>
</evidence>
<dbReference type="PROSITE" id="PS50011">
    <property type="entry name" value="PROTEIN_KINASE_DOM"/>
    <property type="match status" value="2"/>
</dbReference>
<dbReference type="FunFam" id="3.30.200.20:FF:000168">
    <property type="entry name" value="L-type lectin-domain containing receptor kinase IX.1"/>
    <property type="match status" value="2"/>
</dbReference>
<dbReference type="Pfam" id="PF00069">
    <property type="entry name" value="Pkinase"/>
    <property type="match status" value="1"/>
</dbReference>
<evidence type="ECO:0000259" key="20">
    <source>
        <dbReference type="PROSITE" id="PS50011"/>
    </source>
</evidence>
<dbReference type="GO" id="GO:0005524">
    <property type="term" value="F:ATP binding"/>
    <property type="evidence" value="ECO:0007669"/>
    <property type="project" value="UniProtKB-UniRule"/>
</dbReference>
<keyword evidence="6" id="KW-0808">Transferase</keyword>
<keyword evidence="16" id="KW-0325">Glycoprotein</keyword>
<feature type="transmembrane region" description="Helical" evidence="18">
    <location>
        <begin position="266"/>
        <end position="292"/>
    </location>
</feature>
<keyword evidence="9" id="KW-0677">Repeat</keyword>
<evidence type="ECO:0000256" key="1">
    <source>
        <dbReference type="ARBA" id="ARBA00004251"/>
    </source>
</evidence>
<dbReference type="PROSITE" id="PS00107">
    <property type="entry name" value="PROTEIN_KINASE_ATP"/>
    <property type="match status" value="1"/>
</dbReference>
<evidence type="ECO:0000256" key="18">
    <source>
        <dbReference type="SAM" id="Phobius"/>
    </source>
</evidence>
<evidence type="ECO:0000256" key="15">
    <source>
        <dbReference type="ARBA" id="ARBA00023170"/>
    </source>
</evidence>
<evidence type="ECO:0000256" key="16">
    <source>
        <dbReference type="ARBA" id="ARBA00023180"/>
    </source>
</evidence>
<dbReference type="AlphaFoldDB" id="A0A077RZR6"/>
<dbReference type="InterPro" id="IPR000719">
    <property type="entry name" value="Prot_kinase_dom"/>
</dbReference>
<dbReference type="Gene3D" id="3.30.200.20">
    <property type="entry name" value="Phosphorylase Kinase, domain 1"/>
    <property type="match status" value="2"/>
</dbReference>
<comment type="similarity">
    <text evidence="2">In the N-terminal section; belongs to the leguminous lectin family.</text>
</comment>
<feature type="transmembrane region" description="Helical" evidence="18">
    <location>
        <begin position="858"/>
        <end position="884"/>
    </location>
</feature>
<evidence type="ECO:0008006" key="23">
    <source>
        <dbReference type="Google" id="ProtNLM"/>
    </source>
</evidence>
<dbReference type="GO" id="GO:0002229">
    <property type="term" value="P:defense response to oomycetes"/>
    <property type="evidence" value="ECO:0007669"/>
    <property type="project" value="UniProtKB-ARBA"/>
</dbReference>
<evidence type="ECO:0000256" key="12">
    <source>
        <dbReference type="ARBA" id="ARBA00022840"/>
    </source>
</evidence>
<evidence type="ECO:0000259" key="21">
    <source>
        <dbReference type="PROSITE" id="PS51473"/>
    </source>
</evidence>
<dbReference type="InterPro" id="IPR017441">
    <property type="entry name" value="Protein_kinase_ATP_BS"/>
</dbReference>
<feature type="signal peptide" evidence="19">
    <location>
        <begin position="1"/>
        <end position="27"/>
    </location>
</feature>
<proteinExistence type="inferred from homology"/>
<dbReference type="InterPro" id="IPR001245">
    <property type="entry name" value="Ser-Thr/Tyr_kinase_cat_dom"/>
</dbReference>
<dbReference type="SUPFAM" id="SSF56112">
    <property type="entry name" value="Protein kinase-like (PK-like)"/>
    <property type="match status" value="2"/>
</dbReference>
<feature type="domain" description="Gnk2-homologous" evidence="21">
    <location>
        <begin position="141"/>
        <end position="248"/>
    </location>
</feature>
<evidence type="ECO:0000256" key="4">
    <source>
        <dbReference type="ARBA" id="ARBA00022475"/>
    </source>
</evidence>
<organism evidence="22">
    <name type="scientific">Triticum aestivum</name>
    <name type="common">Wheat</name>
    <dbReference type="NCBI Taxonomy" id="4565"/>
    <lineage>
        <taxon>Eukaryota</taxon>
        <taxon>Viridiplantae</taxon>
        <taxon>Streptophyta</taxon>
        <taxon>Embryophyta</taxon>
        <taxon>Tracheophyta</taxon>
        <taxon>Spermatophyta</taxon>
        <taxon>Magnoliopsida</taxon>
        <taxon>Liliopsida</taxon>
        <taxon>Poales</taxon>
        <taxon>Poaceae</taxon>
        <taxon>BOP clade</taxon>
        <taxon>Pooideae</taxon>
        <taxon>Triticodae</taxon>
        <taxon>Triticeae</taxon>
        <taxon>Triticinae</taxon>
        <taxon>Triticum</taxon>
    </lineage>
</organism>
<protein>
    <recommendedName>
        <fullName evidence="23">Cysteine-rich receptor-like protein kinase 25</fullName>
    </recommendedName>
</protein>
<keyword evidence="12 17" id="KW-0067">ATP-binding</keyword>
<evidence type="ECO:0000256" key="11">
    <source>
        <dbReference type="ARBA" id="ARBA00022777"/>
    </source>
</evidence>
<comment type="subcellular location">
    <subcellularLocation>
        <location evidence="1">Cell membrane</location>
        <topology evidence="1">Single-pass type I membrane protein</topology>
    </subcellularLocation>
</comment>
<evidence type="ECO:0000256" key="2">
    <source>
        <dbReference type="ARBA" id="ARBA00008536"/>
    </source>
</evidence>
<keyword evidence="13 18" id="KW-1133">Transmembrane helix</keyword>
<evidence type="ECO:0000256" key="6">
    <source>
        <dbReference type="ARBA" id="ARBA00022679"/>
    </source>
</evidence>
<feature type="domain" description="Gnk2-homologous" evidence="21">
    <location>
        <begin position="32"/>
        <end position="136"/>
    </location>
</feature>
<dbReference type="PROSITE" id="PS51473">
    <property type="entry name" value="GNK2"/>
    <property type="match status" value="4"/>
</dbReference>
<keyword evidence="7 18" id="KW-0812">Transmembrane</keyword>
<feature type="chain" id="PRO_5009743761" description="Cysteine-rich receptor-like protein kinase 25" evidence="19">
    <location>
        <begin position="28"/>
        <end position="1074"/>
    </location>
</feature>
<evidence type="ECO:0000256" key="5">
    <source>
        <dbReference type="ARBA" id="ARBA00022527"/>
    </source>
</evidence>
<evidence type="ECO:0000256" key="14">
    <source>
        <dbReference type="ARBA" id="ARBA00023136"/>
    </source>
</evidence>
<feature type="domain" description="Protein kinase" evidence="20">
    <location>
        <begin position="337"/>
        <end position="608"/>
    </location>
</feature>
<dbReference type="GO" id="GO:0005886">
    <property type="term" value="C:plasma membrane"/>
    <property type="evidence" value="ECO:0007669"/>
    <property type="project" value="UniProtKB-SubCell"/>
</dbReference>
<evidence type="ECO:0000256" key="19">
    <source>
        <dbReference type="SAM" id="SignalP"/>
    </source>
</evidence>
<dbReference type="ExpressionAtlas" id="A0A077RZR6">
    <property type="expression patterns" value="differential"/>
</dbReference>
<keyword evidence="4" id="KW-1003">Cell membrane</keyword>
<sequence>MPAMAPWRLHPELLLAVAALFAASAAADYTPHDTASVCSTKSNYTDGSQYEINLDQLLHDLGDGAVGDGGFFVTSRGIYPDKVYGQAMCYADCEWTKCQLCLQVAPSYVMIKGCPYSRQAAIMYDCCYQRYSDRKFSGHADLFGNGFDYIDGRSYADAMNETRWKLVTQLMTEAAGSALRFATGSQTYVDSHGDSQVMYGLVQCSRDLSATDCTNCLNNIAQASMIRNATIANYRRYGCYITYTPNAIDIRPADQDLPQRRPNRRLVWTVCAAVMGSVILLICISISVRLFLCHLERTPSPCRVYQEDDEAMKNEFMKGTGSRQFRYSELAAATDNFSDDKKLGEGGFGSVYRGFLKGLRIEVAIKRVSKGSKQGRKEYASEVRVISRLRHRNLVQIVGWCHAREQLLLVYALMPNSSLDVHLHRADNVLWWPVRHKIVLGIGSALLYLHEEWEQCVLHRDIKTSNMMLDASFNVKLGDFGLARLVDHDRGAHTTELAGTLGYMDPECTVSGRSSTESDVYSFGVVLLEIACGRRPTVARPDGTLIHLAQRVSELYGQGRILDAADARLDGNFDPQEMERVLAVGLWCACHDRDLRPSIRQAINVLRLEAPLPDRIPPLDAAADDNSGRLPSAMPSWIRESSSCSKCDITSMDLGQRTPFDAASLCSKENNYTDGSDYEISLDQLLHDLRDGAIRNGSFFETNYGKYPNRVYGQAMCYVDCERTQCELCLKAAPSYVMTKGCPYSRQAAIMYNCCYQRYSDEEFSGHADLFHGGFNFIRPGSYGDAMNETRWNLVTQLMAEAAGSPRRFATRSQTYVDEHGDSQVMYGLVQCSMDLSATECTSCLTADLPQRRPKRRLILAVCAAVTGSVLVLICVSISVRLFLHRQETTPCRVNKGDGEAMEDEFRKLGTGSRQFRYRELAAATDNFSDNRKLGEGGFGSMYKGFLKDLRIEVAIKRVSKGSKQGRKEYASEVRVISRLRHRSLVQIVGWCHAGGELLLVYELMPNSSLDVHLHGSDNVLWWPVSGCLPSAMTSWNDGVLSSDSDCDITSMDLGQWVRSGIKTIVGVVDAGDP</sequence>
<name>A0A077RZR6_WHEAT</name>
<feature type="domain" description="Protein kinase" evidence="20">
    <location>
        <begin position="928"/>
        <end position="1074"/>
    </location>
</feature>
<keyword evidence="15" id="KW-0675">Receptor</keyword>
<dbReference type="HOGENOM" id="CLU_287205_0_0_1"/>
<dbReference type="InterPro" id="IPR008271">
    <property type="entry name" value="Ser/Thr_kinase_AS"/>
</dbReference>
<dbReference type="GO" id="GO:0004674">
    <property type="term" value="F:protein serine/threonine kinase activity"/>
    <property type="evidence" value="ECO:0007669"/>
    <property type="project" value="UniProtKB-KW"/>
</dbReference>
<dbReference type="EMBL" id="HG670306">
    <property type="protein sequence ID" value="CDM85947.1"/>
    <property type="molecule type" value="Genomic_DNA"/>
</dbReference>
<dbReference type="InterPro" id="IPR050528">
    <property type="entry name" value="L-type_Lectin-RKs"/>
</dbReference>
<keyword evidence="5" id="KW-0723">Serine/threonine-protein kinase</keyword>
<evidence type="ECO:0000256" key="3">
    <source>
        <dbReference type="ARBA" id="ARBA00010217"/>
    </source>
</evidence>
<dbReference type="PROSITE" id="PS00108">
    <property type="entry name" value="PROTEIN_KINASE_ST"/>
    <property type="match status" value="1"/>
</dbReference>
<reference evidence="22" key="1">
    <citation type="journal article" date="2014" name="Science">
        <title>Structural and functional partitioning of bread wheat chromosome 3B.</title>
        <authorList>
            <person name="Choulet F."/>
            <person name="Alberti A."/>
            <person name="Theil S."/>
            <person name="Glover N."/>
            <person name="Barbe V."/>
            <person name="Daron J."/>
            <person name="Pingault L."/>
            <person name="Sourdille P."/>
            <person name="Couloux A."/>
            <person name="Paux E."/>
            <person name="Leroy P."/>
            <person name="Mangenot S."/>
            <person name="Guilhot N."/>
            <person name="Le Gouis J."/>
            <person name="Balfourier F."/>
            <person name="Alaux M."/>
            <person name="Jamilloux V."/>
            <person name="Poulain J."/>
            <person name="Durand C."/>
            <person name="Bellec A."/>
            <person name="Gaspin C."/>
            <person name="Safar J."/>
            <person name="Dolezel J."/>
            <person name="Rogers J."/>
            <person name="Vandepoele K."/>
            <person name="Aury J.M."/>
            <person name="Mayer K."/>
            <person name="Berges H."/>
            <person name="Quesneville H."/>
            <person name="Wincker P."/>
            <person name="Feuillet C."/>
        </authorList>
    </citation>
    <scope>NUCLEOTIDE SEQUENCE</scope>
</reference>
<dbReference type="Pfam" id="PF01657">
    <property type="entry name" value="Stress-antifung"/>
    <property type="match status" value="3"/>
</dbReference>
<dbReference type="InterPro" id="IPR011009">
    <property type="entry name" value="Kinase-like_dom_sf"/>
</dbReference>
<feature type="domain" description="Gnk2-homologous" evidence="21">
    <location>
        <begin position="769"/>
        <end position="887"/>
    </location>
</feature>
<gene>
    <name evidence="22" type="ORF">TRAES_3BF072400330CFD_c1</name>
</gene>
<feature type="binding site" evidence="17">
    <location>
        <position position="366"/>
    </location>
    <ligand>
        <name>ATP</name>
        <dbReference type="ChEBI" id="CHEBI:30616"/>
    </ligand>
</feature>
<evidence type="ECO:0000313" key="22">
    <source>
        <dbReference type="EMBL" id="CDM85947.1"/>
    </source>
</evidence>
<dbReference type="InterPro" id="IPR002902">
    <property type="entry name" value="GNK2"/>
</dbReference>
<evidence type="ECO:0000256" key="7">
    <source>
        <dbReference type="ARBA" id="ARBA00022692"/>
    </source>
</evidence>
<dbReference type="Gene3D" id="3.30.430.20">
    <property type="entry name" value="Gnk2 domain, C-X8-C-X2-C motif"/>
    <property type="match status" value="4"/>
</dbReference>
<keyword evidence="11" id="KW-0418">Kinase</keyword>
<dbReference type="PANTHER" id="PTHR27007">
    <property type="match status" value="1"/>
</dbReference>
<evidence type="ECO:0000256" key="13">
    <source>
        <dbReference type="ARBA" id="ARBA00022989"/>
    </source>
</evidence>
<keyword evidence="8 19" id="KW-0732">Signal</keyword>